<evidence type="ECO:0000256" key="6">
    <source>
        <dbReference type="ARBA" id="ARBA00022989"/>
    </source>
</evidence>
<organism evidence="11 12">
    <name type="scientific">Amygdalobacter indicium</name>
    <dbReference type="NCBI Taxonomy" id="3029272"/>
    <lineage>
        <taxon>Bacteria</taxon>
        <taxon>Bacillati</taxon>
        <taxon>Bacillota</taxon>
        <taxon>Clostridia</taxon>
        <taxon>Eubacteriales</taxon>
        <taxon>Oscillospiraceae</taxon>
        <taxon>Amygdalobacter</taxon>
    </lineage>
</organism>
<evidence type="ECO:0000256" key="9">
    <source>
        <dbReference type="SAM" id="Phobius"/>
    </source>
</evidence>
<dbReference type="InterPro" id="IPR003352">
    <property type="entry name" value="PTS_EIIC"/>
</dbReference>
<dbReference type="EMBL" id="CP118868">
    <property type="protein sequence ID" value="WEG35186.1"/>
    <property type="molecule type" value="Genomic_DNA"/>
</dbReference>
<name>A0ABY8C3D5_9FIRM</name>
<evidence type="ECO:0000313" key="11">
    <source>
        <dbReference type="EMBL" id="WEG35186.1"/>
    </source>
</evidence>
<keyword evidence="4 8" id="KW-0762">Sugar transport</keyword>
<evidence type="ECO:0000256" key="4">
    <source>
        <dbReference type="ARBA" id="ARBA00022597"/>
    </source>
</evidence>
<protein>
    <recommendedName>
        <fullName evidence="8">Permease IIC component</fullName>
    </recommendedName>
</protein>
<evidence type="ECO:0000256" key="5">
    <source>
        <dbReference type="ARBA" id="ARBA00022692"/>
    </source>
</evidence>
<keyword evidence="2 8" id="KW-0813">Transport</keyword>
<dbReference type="InterPro" id="IPR051088">
    <property type="entry name" value="PTS_Sugar-EIIC/EIIB"/>
</dbReference>
<keyword evidence="6 9" id="KW-1133">Transmembrane helix</keyword>
<evidence type="ECO:0000259" key="10">
    <source>
        <dbReference type="PROSITE" id="PS51105"/>
    </source>
</evidence>
<feature type="transmembrane region" description="Helical" evidence="9">
    <location>
        <begin position="175"/>
        <end position="195"/>
    </location>
</feature>
<feature type="transmembrane region" description="Helical" evidence="9">
    <location>
        <begin position="31"/>
        <end position="52"/>
    </location>
</feature>
<dbReference type="PANTHER" id="PTHR33989:SF4">
    <property type="entry name" value="PTS SYSTEM N,N'-DIACETYLCHITOBIOSE-SPECIFIC EIIC COMPONENT"/>
    <property type="match status" value="1"/>
</dbReference>
<dbReference type="Proteomes" id="UP001220478">
    <property type="component" value="Chromosome"/>
</dbReference>
<comment type="function">
    <text evidence="8">The phosphoenolpyruvate-dependent sugar phosphotransferase system (PTS), a major carbohydrate active -transport system, catalyzes the phosphorylation of incoming sugar substrates concomitant with their translocation across the cell membrane.</text>
</comment>
<accession>A0ABY8C3D5</accession>
<evidence type="ECO:0000256" key="1">
    <source>
        <dbReference type="ARBA" id="ARBA00004651"/>
    </source>
</evidence>
<dbReference type="InterPro" id="IPR004501">
    <property type="entry name" value="PTS_EIIC_3"/>
</dbReference>
<keyword evidence="3 8" id="KW-1003">Cell membrane</keyword>
<dbReference type="PANTHER" id="PTHR33989">
    <property type="match status" value="1"/>
</dbReference>
<dbReference type="PIRSF" id="PIRSF006351">
    <property type="entry name" value="PTS_EIIC-Cellobiose"/>
    <property type="match status" value="1"/>
</dbReference>
<evidence type="ECO:0000256" key="3">
    <source>
        <dbReference type="ARBA" id="ARBA00022475"/>
    </source>
</evidence>
<evidence type="ECO:0000313" key="12">
    <source>
        <dbReference type="Proteomes" id="UP001220478"/>
    </source>
</evidence>
<feature type="domain" description="PTS EIIC type-3" evidence="10">
    <location>
        <begin position="7"/>
        <end position="411"/>
    </location>
</feature>
<reference evidence="11 12" key="1">
    <citation type="submission" date="2023-02" db="EMBL/GenBank/DDBJ databases">
        <title>Novel Oscillospiraceae bacterial genomes.</title>
        <authorList>
            <person name="Srinivasan S."/>
            <person name="Austin M.N."/>
            <person name="Fiedler T.L."/>
            <person name="Strenk S.M."/>
            <person name="Agnew K.J."/>
            <person name="Nagana Gowda G.A."/>
            <person name="Raftery D."/>
            <person name="Beamer M.A."/>
            <person name="Achilles S.L."/>
            <person name="Wiesenfeld H.C."/>
            <person name="Fredricks D.N."/>
            <person name="Hillier S.L."/>
        </authorList>
    </citation>
    <scope>NUCLEOTIDE SEQUENCE [LARGE SCALE GENOMIC DNA]</scope>
    <source>
        <strain evidence="11 12">CHIC02 1186E3-8</strain>
    </source>
</reference>
<feature type="transmembrane region" description="Helical" evidence="9">
    <location>
        <begin position="352"/>
        <end position="374"/>
    </location>
</feature>
<dbReference type="PROSITE" id="PS51105">
    <property type="entry name" value="PTS_EIIC_TYPE_3"/>
    <property type="match status" value="1"/>
</dbReference>
<proteinExistence type="predicted"/>
<feature type="transmembrane region" description="Helical" evidence="9">
    <location>
        <begin position="283"/>
        <end position="303"/>
    </location>
</feature>
<feature type="transmembrane region" description="Helical" evidence="9">
    <location>
        <begin position="394"/>
        <end position="415"/>
    </location>
</feature>
<keyword evidence="5 9" id="KW-0812">Transmembrane</keyword>
<keyword evidence="12" id="KW-1185">Reference proteome</keyword>
<evidence type="ECO:0000256" key="2">
    <source>
        <dbReference type="ARBA" id="ARBA00022448"/>
    </source>
</evidence>
<dbReference type="InterPro" id="IPR004796">
    <property type="entry name" value="PTS_IIC_cello"/>
</dbReference>
<sequence length="430" mass="46349">MNLKSMLEEKLTPIAYKLATNKVLIAIRNGLALSMPLVMAGSLLMIIASFPVQQWKDWLKLTGIATYLWKGVDSSFGLVSLVAAFGIAYDFAKQHDVDGISAGIISIGSFITLTPFVQDKEQGMAGVPTKFLGASGLFVAIIIALLSTLIFIWFIKRNIQITLPDTVPPAVARSFSGIIPGIVIISAWLVLFAVLEASGLPNLHLLIQEVLGKPVSLFTNNLLGTCVVAGLNGLFWFVGVHGADTVHTFFGPTWTANIQANMDAFMAGKPLPYIVTNPFMMNFVYLGGGGATLGLVIVLAVLARRKGASKQAKALVPITFAPGIFNINEPTIFGVPIVLNFKLLIPFVVTPIVNAIITYTTMSIGLVPLTMAMATWTMPPVLSGFFVTGSIRGSILQVVLIIIDVLIYMPFVLNLEQGYKKMEMENGEVK</sequence>
<feature type="transmembrane region" description="Helical" evidence="9">
    <location>
        <begin position="137"/>
        <end position="155"/>
    </location>
</feature>
<gene>
    <name evidence="11" type="ORF">PYS61_04430</name>
</gene>
<comment type="subcellular location">
    <subcellularLocation>
        <location evidence="1">Cell membrane</location>
        <topology evidence="1">Multi-pass membrane protein</topology>
    </subcellularLocation>
</comment>
<evidence type="ECO:0000256" key="8">
    <source>
        <dbReference type="PIRNR" id="PIRNR006351"/>
    </source>
</evidence>
<feature type="transmembrane region" description="Helical" evidence="9">
    <location>
        <begin position="72"/>
        <end position="92"/>
    </location>
</feature>
<dbReference type="Pfam" id="PF02378">
    <property type="entry name" value="PTS_EIIC"/>
    <property type="match status" value="1"/>
</dbReference>
<dbReference type="RefSeq" id="WP_315570610.1">
    <property type="nucleotide sequence ID" value="NZ_CP118866.1"/>
</dbReference>
<dbReference type="NCBIfam" id="TIGR00410">
    <property type="entry name" value="lacE"/>
    <property type="match status" value="1"/>
</dbReference>
<evidence type="ECO:0000256" key="7">
    <source>
        <dbReference type="ARBA" id="ARBA00023136"/>
    </source>
</evidence>
<keyword evidence="7 8" id="KW-0472">Membrane</keyword>
<feature type="transmembrane region" description="Helical" evidence="9">
    <location>
        <begin position="99"/>
        <end position="117"/>
    </location>
</feature>